<dbReference type="Proteomes" id="UP000655410">
    <property type="component" value="Unassembled WGS sequence"/>
</dbReference>
<keyword evidence="1" id="KW-1133">Transmembrane helix</keyword>
<reference evidence="3" key="1">
    <citation type="journal article" date="2019" name="Int. J. Syst. Evol. Microbiol.">
        <title>The Global Catalogue of Microorganisms (GCM) 10K type strain sequencing project: providing services to taxonomists for standard genome sequencing and annotation.</title>
        <authorList>
            <consortium name="The Broad Institute Genomics Platform"/>
            <consortium name="The Broad Institute Genome Sequencing Center for Infectious Disease"/>
            <person name="Wu L."/>
            <person name="Ma J."/>
        </authorList>
    </citation>
    <scope>NUCLEOTIDE SEQUENCE [LARGE SCALE GENOMIC DNA]</scope>
    <source>
        <strain evidence="3">CGMCC 4.7371</strain>
    </source>
</reference>
<evidence type="ECO:0000313" key="2">
    <source>
        <dbReference type="EMBL" id="GGO91420.1"/>
    </source>
</evidence>
<feature type="transmembrane region" description="Helical" evidence="1">
    <location>
        <begin position="20"/>
        <end position="37"/>
    </location>
</feature>
<evidence type="ECO:0000313" key="3">
    <source>
        <dbReference type="Proteomes" id="UP000655410"/>
    </source>
</evidence>
<protein>
    <recommendedName>
        <fullName evidence="4">DUF3093 domain-containing protein</fullName>
    </recommendedName>
</protein>
<gene>
    <name evidence="2" type="ORF">GCM10011584_25450</name>
</gene>
<dbReference type="EMBL" id="BMNI01000006">
    <property type="protein sequence ID" value="GGO91420.1"/>
    <property type="molecule type" value="Genomic_DNA"/>
</dbReference>
<evidence type="ECO:0000256" key="1">
    <source>
        <dbReference type="SAM" id="Phobius"/>
    </source>
</evidence>
<organism evidence="2 3">
    <name type="scientific">Nocardioides phosphati</name>
    <dbReference type="NCBI Taxonomy" id="1867775"/>
    <lineage>
        <taxon>Bacteria</taxon>
        <taxon>Bacillati</taxon>
        <taxon>Actinomycetota</taxon>
        <taxon>Actinomycetes</taxon>
        <taxon>Propionibacteriales</taxon>
        <taxon>Nocardioidaceae</taxon>
        <taxon>Nocardioides</taxon>
    </lineage>
</organism>
<keyword evidence="3" id="KW-1185">Reference proteome</keyword>
<comment type="caution">
    <text evidence="2">The sequence shown here is derived from an EMBL/GenBank/DDBJ whole genome shotgun (WGS) entry which is preliminary data.</text>
</comment>
<name>A0ABQ2NBV3_9ACTN</name>
<accession>A0ABQ2NBV3</accession>
<feature type="transmembrane region" description="Helical" evidence="1">
    <location>
        <begin position="44"/>
        <end position="63"/>
    </location>
</feature>
<keyword evidence="1" id="KW-0472">Membrane</keyword>
<sequence length="151" mass="16130">MWRGMPEACQPEGMISVMSGPWVLVLVAAAVGLLVVLRGSKIAGAALLLGAALVAVGTAHLSLPSHSDRTRADHHRGPWVLRVTLDETAPAALPRRLSQRWVDVPSVGSARPDARGRIIVRGTPGAGYVQMNAVKLALRDMPHVESVERLR</sequence>
<evidence type="ECO:0008006" key="4">
    <source>
        <dbReference type="Google" id="ProtNLM"/>
    </source>
</evidence>
<proteinExistence type="predicted"/>
<keyword evidence="1" id="KW-0812">Transmembrane</keyword>